<keyword evidence="1" id="KW-0812">Transmembrane</keyword>
<name>A0AAC8QHV7_9BACT</name>
<dbReference type="AlphaFoldDB" id="A0AAC8QHV7"/>
<feature type="transmembrane region" description="Helical" evidence="1">
    <location>
        <begin position="12"/>
        <end position="36"/>
    </location>
</feature>
<dbReference type="KEGG" id="age:AA314_09452"/>
<evidence type="ECO:0000313" key="2">
    <source>
        <dbReference type="EMBL" id="AKJ07826.1"/>
    </source>
</evidence>
<gene>
    <name evidence="2" type="ORF">AA314_09452</name>
</gene>
<reference evidence="2 3" key="1">
    <citation type="submission" date="2015-05" db="EMBL/GenBank/DDBJ databases">
        <title>Genome assembly of Archangium gephyra DSM 2261.</title>
        <authorList>
            <person name="Sharma G."/>
            <person name="Subramanian S."/>
        </authorList>
    </citation>
    <scope>NUCLEOTIDE SEQUENCE [LARGE SCALE GENOMIC DNA]</scope>
    <source>
        <strain evidence="2 3">DSM 2261</strain>
    </source>
</reference>
<proteinExistence type="predicted"/>
<keyword evidence="1" id="KW-0472">Membrane</keyword>
<evidence type="ECO:0000313" key="3">
    <source>
        <dbReference type="Proteomes" id="UP000035579"/>
    </source>
</evidence>
<accession>A0AAC8QHV7</accession>
<dbReference type="EMBL" id="CP011509">
    <property type="protein sequence ID" value="AKJ07826.1"/>
    <property type="molecule type" value="Genomic_DNA"/>
</dbReference>
<evidence type="ECO:0000256" key="1">
    <source>
        <dbReference type="SAM" id="Phobius"/>
    </source>
</evidence>
<keyword evidence="1" id="KW-1133">Transmembrane helix</keyword>
<protein>
    <submittedName>
        <fullName evidence="2">Uncharacterized protein</fullName>
    </submittedName>
</protein>
<organism evidence="2 3">
    <name type="scientific">Archangium gephyra</name>
    <dbReference type="NCBI Taxonomy" id="48"/>
    <lineage>
        <taxon>Bacteria</taxon>
        <taxon>Pseudomonadati</taxon>
        <taxon>Myxococcota</taxon>
        <taxon>Myxococcia</taxon>
        <taxon>Myxococcales</taxon>
        <taxon>Cystobacterineae</taxon>
        <taxon>Archangiaceae</taxon>
        <taxon>Archangium</taxon>
    </lineage>
</organism>
<dbReference type="Proteomes" id="UP000035579">
    <property type="component" value="Chromosome"/>
</dbReference>
<sequence>MRLRHGTPRGDVWRFSAPGLTWFEAVGALICVWNRMVWLGV</sequence>